<dbReference type="NCBIfam" id="TIGR00460">
    <property type="entry name" value="fmt"/>
    <property type="match status" value="1"/>
</dbReference>
<dbReference type="Gene3D" id="3.10.25.10">
    <property type="entry name" value="Formyl transferase, C-terminal domain"/>
    <property type="match status" value="1"/>
</dbReference>
<dbReference type="EC" id="2.1.2.9" evidence="3 8"/>
<evidence type="ECO:0000256" key="1">
    <source>
        <dbReference type="ARBA" id="ARBA00002606"/>
    </source>
</evidence>
<evidence type="ECO:0000259" key="9">
    <source>
        <dbReference type="Pfam" id="PF00551"/>
    </source>
</evidence>
<name>A0ABU5E7S0_9PROT</name>
<dbReference type="Gene3D" id="3.40.50.170">
    <property type="entry name" value="Formyl transferase, N-terminal domain"/>
    <property type="match status" value="1"/>
</dbReference>
<dbReference type="GO" id="GO:0004479">
    <property type="term" value="F:methionyl-tRNA formyltransferase activity"/>
    <property type="evidence" value="ECO:0007669"/>
    <property type="project" value="UniProtKB-EC"/>
</dbReference>
<dbReference type="InterPro" id="IPR037022">
    <property type="entry name" value="Formyl_trans_C_sf"/>
</dbReference>
<dbReference type="Pfam" id="PF02911">
    <property type="entry name" value="Formyl_trans_C"/>
    <property type="match status" value="1"/>
</dbReference>
<dbReference type="PROSITE" id="PS00373">
    <property type="entry name" value="GART"/>
    <property type="match status" value="1"/>
</dbReference>
<evidence type="ECO:0000256" key="5">
    <source>
        <dbReference type="ARBA" id="ARBA00022679"/>
    </source>
</evidence>
<comment type="caution">
    <text evidence="11">The sequence shown here is derived from an EMBL/GenBank/DDBJ whole genome shotgun (WGS) entry which is preliminary data.</text>
</comment>
<keyword evidence="6 8" id="KW-0648">Protein biosynthesis</keyword>
<reference evidence="11 12" key="1">
    <citation type="journal article" date="2016" name="Antonie Van Leeuwenhoek">
        <title>Dongia soli sp. nov., isolated from soil from Dokdo, Korea.</title>
        <authorList>
            <person name="Kim D.U."/>
            <person name="Lee H."/>
            <person name="Kim H."/>
            <person name="Kim S.G."/>
            <person name="Ka J.O."/>
        </authorList>
    </citation>
    <scope>NUCLEOTIDE SEQUENCE [LARGE SCALE GENOMIC DNA]</scope>
    <source>
        <strain evidence="11 12">D78</strain>
    </source>
</reference>
<dbReference type="Proteomes" id="UP001279642">
    <property type="component" value="Unassembled WGS sequence"/>
</dbReference>
<evidence type="ECO:0000259" key="10">
    <source>
        <dbReference type="Pfam" id="PF02911"/>
    </source>
</evidence>
<evidence type="ECO:0000256" key="2">
    <source>
        <dbReference type="ARBA" id="ARBA00010699"/>
    </source>
</evidence>
<evidence type="ECO:0000313" key="11">
    <source>
        <dbReference type="EMBL" id="MDY0881675.1"/>
    </source>
</evidence>
<dbReference type="InterPro" id="IPR005793">
    <property type="entry name" value="Formyl_trans_C"/>
</dbReference>
<dbReference type="InterPro" id="IPR011034">
    <property type="entry name" value="Formyl_transferase-like_C_sf"/>
</dbReference>
<feature type="binding site" evidence="8">
    <location>
        <begin position="120"/>
        <end position="123"/>
    </location>
    <ligand>
        <name>(6S)-5,6,7,8-tetrahydrofolate</name>
        <dbReference type="ChEBI" id="CHEBI:57453"/>
    </ligand>
</feature>
<dbReference type="PANTHER" id="PTHR11138:SF5">
    <property type="entry name" value="METHIONYL-TRNA FORMYLTRANSFERASE, MITOCHONDRIAL"/>
    <property type="match status" value="1"/>
</dbReference>
<dbReference type="EMBL" id="JAXCLW010000001">
    <property type="protein sequence ID" value="MDY0881675.1"/>
    <property type="molecule type" value="Genomic_DNA"/>
</dbReference>
<evidence type="ECO:0000256" key="7">
    <source>
        <dbReference type="ARBA" id="ARBA00048558"/>
    </source>
</evidence>
<accession>A0ABU5E7S0</accession>
<proteinExistence type="inferred from homology"/>
<dbReference type="PANTHER" id="PTHR11138">
    <property type="entry name" value="METHIONYL-TRNA FORMYLTRANSFERASE"/>
    <property type="match status" value="1"/>
</dbReference>
<dbReference type="CDD" id="cd08646">
    <property type="entry name" value="FMT_core_Met-tRNA-FMT_N"/>
    <property type="match status" value="1"/>
</dbReference>
<dbReference type="InterPro" id="IPR036477">
    <property type="entry name" value="Formyl_transf_N_sf"/>
</dbReference>
<evidence type="ECO:0000256" key="8">
    <source>
        <dbReference type="HAMAP-Rule" id="MF_00182"/>
    </source>
</evidence>
<dbReference type="CDD" id="cd08704">
    <property type="entry name" value="Met_tRNA_FMT_C"/>
    <property type="match status" value="1"/>
</dbReference>
<dbReference type="InterPro" id="IPR001555">
    <property type="entry name" value="GART_AS"/>
</dbReference>
<feature type="domain" description="Formyl transferase C-terminal" evidence="10">
    <location>
        <begin position="214"/>
        <end position="309"/>
    </location>
</feature>
<dbReference type="HAMAP" id="MF_00182">
    <property type="entry name" value="Formyl_trans"/>
    <property type="match status" value="1"/>
</dbReference>
<dbReference type="InterPro" id="IPR005794">
    <property type="entry name" value="Fmt"/>
</dbReference>
<dbReference type="InterPro" id="IPR044135">
    <property type="entry name" value="Met-tRNA-FMT_C"/>
</dbReference>
<comment type="catalytic activity">
    <reaction evidence="7 8">
        <text>L-methionyl-tRNA(fMet) + (6R)-10-formyltetrahydrofolate = N-formyl-L-methionyl-tRNA(fMet) + (6S)-5,6,7,8-tetrahydrofolate + H(+)</text>
        <dbReference type="Rhea" id="RHEA:24380"/>
        <dbReference type="Rhea" id="RHEA-COMP:9952"/>
        <dbReference type="Rhea" id="RHEA-COMP:9953"/>
        <dbReference type="ChEBI" id="CHEBI:15378"/>
        <dbReference type="ChEBI" id="CHEBI:57453"/>
        <dbReference type="ChEBI" id="CHEBI:78530"/>
        <dbReference type="ChEBI" id="CHEBI:78844"/>
        <dbReference type="ChEBI" id="CHEBI:195366"/>
        <dbReference type="EC" id="2.1.2.9"/>
    </reaction>
</comment>
<sequence length="323" mass="34447">MEARSKTDGHKLRIVFMGTPDFAAVALQSLIAAGHNIVAVYSQPPRPAGRGQQLQLSPVHTLAESQRLTVLTPTTLRSPEAVAAFAAHQADVAVVVAYGLLLPQAILDLPRYGCLNIHASLLPRWRGAAPIQRAIAAGDTRSGVSIMQMEAGLDTGPVVLADELPITDKTTAQTLHDSLAEMGARLILDVLERLPKGDLKSVPQPADGVTYAAKLSRADGQLDWRRPAEELERAIRAFTPWPGAVMDFGSEKIKVLAAQVVKLDKPAAVPGAIIDDDLTIACGRDALRPLIVQRPGKRPMSAAEMLRGFQLPPGRLLPLPAAA</sequence>
<dbReference type="SUPFAM" id="SSF50486">
    <property type="entry name" value="FMT C-terminal domain-like"/>
    <property type="match status" value="1"/>
</dbReference>
<comment type="function">
    <text evidence="1 8">Attaches a formyl group to the free amino group of methionyl-tRNA(fMet). The formyl group appears to play a dual role in the initiator identity of N-formylmethionyl-tRNA by promoting its recognition by IF2 and preventing the misappropriation of this tRNA by the elongation apparatus.</text>
</comment>
<feature type="domain" description="Formyl transferase N-terminal" evidence="9">
    <location>
        <begin position="13"/>
        <end position="191"/>
    </location>
</feature>
<dbReference type="RefSeq" id="WP_320507537.1">
    <property type="nucleotide sequence ID" value="NZ_JAXCLW010000001.1"/>
</dbReference>
<protein>
    <recommendedName>
        <fullName evidence="4 8">Methionyl-tRNA formyltransferase</fullName>
        <ecNumber evidence="3 8">2.1.2.9</ecNumber>
    </recommendedName>
</protein>
<keyword evidence="12" id="KW-1185">Reference proteome</keyword>
<comment type="similarity">
    <text evidence="2 8">Belongs to the Fmt family.</text>
</comment>
<organism evidence="11 12">
    <name type="scientific">Dongia soli</name>
    <dbReference type="NCBI Taxonomy" id="600628"/>
    <lineage>
        <taxon>Bacteria</taxon>
        <taxon>Pseudomonadati</taxon>
        <taxon>Pseudomonadota</taxon>
        <taxon>Alphaproteobacteria</taxon>
        <taxon>Rhodospirillales</taxon>
        <taxon>Dongiaceae</taxon>
        <taxon>Dongia</taxon>
    </lineage>
</organism>
<evidence type="ECO:0000256" key="6">
    <source>
        <dbReference type="ARBA" id="ARBA00022917"/>
    </source>
</evidence>
<dbReference type="SUPFAM" id="SSF53328">
    <property type="entry name" value="Formyltransferase"/>
    <property type="match status" value="1"/>
</dbReference>
<dbReference type="Pfam" id="PF00551">
    <property type="entry name" value="Formyl_trans_N"/>
    <property type="match status" value="1"/>
</dbReference>
<evidence type="ECO:0000256" key="4">
    <source>
        <dbReference type="ARBA" id="ARBA00016014"/>
    </source>
</evidence>
<dbReference type="InterPro" id="IPR041711">
    <property type="entry name" value="Met-tRNA-FMT_N"/>
</dbReference>
<keyword evidence="5 8" id="KW-0808">Transferase</keyword>
<evidence type="ECO:0000256" key="3">
    <source>
        <dbReference type="ARBA" id="ARBA00012261"/>
    </source>
</evidence>
<evidence type="ECO:0000313" key="12">
    <source>
        <dbReference type="Proteomes" id="UP001279642"/>
    </source>
</evidence>
<dbReference type="InterPro" id="IPR002376">
    <property type="entry name" value="Formyl_transf_N"/>
</dbReference>
<gene>
    <name evidence="8 11" type="primary">fmt</name>
    <name evidence="11" type="ORF">SMD27_02355</name>
</gene>